<evidence type="ECO:0000313" key="3">
    <source>
        <dbReference type="Proteomes" id="UP000567795"/>
    </source>
</evidence>
<dbReference type="Proteomes" id="UP000567795">
    <property type="component" value="Unassembled WGS sequence"/>
</dbReference>
<dbReference type="SUPFAM" id="SSF51905">
    <property type="entry name" value="FAD/NAD(P)-binding domain"/>
    <property type="match status" value="1"/>
</dbReference>
<dbReference type="GO" id="GO:0009063">
    <property type="term" value="P:amino acid catabolic process"/>
    <property type="evidence" value="ECO:0007669"/>
    <property type="project" value="TreeGrafter"/>
</dbReference>
<dbReference type="Pfam" id="PF01593">
    <property type="entry name" value="Amino_oxidase"/>
    <property type="match status" value="1"/>
</dbReference>
<dbReference type="GO" id="GO:0097621">
    <property type="term" value="F:monoamine oxidase activity"/>
    <property type="evidence" value="ECO:0007669"/>
    <property type="project" value="UniProtKB-EC"/>
</dbReference>
<dbReference type="PANTHER" id="PTHR10742:SF342">
    <property type="entry name" value="AMINE OXIDASE"/>
    <property type="match status" value="1"/>
</dbReference>
<gene>
    <name evidence="2" type="ORF">FHU37_004124</name>
</gene>
<dbReference type="InterPro" id="IPR050281">
    <property type="entry name" value="Flavin_monoamine_oxidase"/>
</dbReference>
<sequence length="551" mass="59103">MSQPTTHTPLDAPGSSRRGFLRAVGLSGGAGAMFATMGALGLAPTAHAAGTEAPFRAPSASDFSLTGRSAASVVILGGGVAGLATAYELGKAGYRCTVLEARDVAGGRNFTVRGGTRQEDLDGNVQTARFSDGVYFNAGPGRIAQWMNTMDYCRELGVELEVFSNTNASAYIYNEKAGMRPGAPMRYRTAKADVYGYVSELLAKAADQGALDARLTADDKERLLEFLRDFGDIGGRVAGDPAASWRYTGGQRRGLAADPGGVGEPGTPLGPVPDLSTVLASGVGRYFSFEFGYDQAMLMFQPVGGMDAIPRALARAIGGRRIQLGCAVTRVTDRATDVVVEYRDAGGRTRSITADYCVSALPPHIMARIPHNLGGEVNTALNALRPSSAGKIGLEYRSRWWETDHDIYGGITETDMDLAHIWYPSNGFHSRRGLIVGYYNTGANADAYTALSPADREKRAVAQGVKIHGEKYRTELAHSFSIAWRRTPYLESAWNYPTGGQTIEDLTQLTEPTGRVYFTGDWLSHAVAWQHGSFSSARQVVTRLHSRVMAG</sequence>
<evidence type="ECO:0000259" key="1">
    <source>
        <dbReference type="Pfam" id="PF01593"/>
    </source>
</evidence>
<keyword evidence="3" id="KW-1185">Reference proteome</keyword>
<reference evidence="2 3" key="1">
    <citation type="submission" date="2020-07" db="EMBL/GenBank/DDBJ databases">
        <title>Sequencing the genomes of 1000 actinobacteria strains.</title>
        <authorList>
            <person name="Klenk H.-P."/>
        </authorList>
    </citation>
    <scope>NUCLEOTIDE SEQUENCE [LARGE SCALE GENOMIC DNA]</scope>
    <source>
        <strain evidence="2 3">DSM 42178</strain>
    </source>
</reference>
<protein>
    <submittedName>
        <fullName evidence="2">Monoamine oxidase</fullName>
        <ecNumber evidence="2">1.4.3.4</ecNumber>
    </submittedName>
</protein>
<dbReference type="Gene3D" id="3.90.660.10">
    <property type="match status" value="1"/>
</dbReference>
<dbReference type="InterPro" id="IPR002937">
    <property type="entry name" value="Amino_oxidase"/>
</dbReference>
<proteinExistence type="predicted"/>
<dbReference type="SUPFAM" id="SSF54373">
    <property type="entry name" value="FAD-linked reductases, C-terminal domain"/>
    <property type="match status" value="1"/>
</dbReference>
<dbReference type="InterPro" id="IPR036188">
    <property type="entry name" value="FAD/NAD-bd_sf"/>
</dbReference>
<dbReference type="Gene3D" id="1.20.1440.240">
    <property type="match status" value="1"/>
</dbReference>
<dbReference type="AlphaFoldDB" id="A0A853A975"/>
<dbReference type="InterPro" id="IPR006311">
    <property type="entry name" value="TAT_signal"/>
</dbReference>
<feature type="domain" description="Amine oxidase" evidence="1">
    <location>
        <begin position="80"/>
        <end position="544"/>
    </location>
</feature>
<dbReference type="EMBL" id="JACBZD010000001">
    <property type="protein sequence ID" value="NYI07181.1"/>
    <property type="molecule type" value="Genomic_DNA"/>
</dbReference>
<dbReference type="PANTHER" id="PTHR10742">
    <property type="entry name" value="FLAVIN MONOAMINE OXIDASE"/>
    <property type="match status" value="1"/>
</dbReference>
<keyword evidence="2" id="KW-0560">Oxidoreductase</keyword>
<dbReference type="EC" id="1.4.3.4" evidence="2"/>
<comment type="caution">
    <text evidence="2">The sequence shown here is derived from an EMBL/GenBank/DDBJ whole genome shotgun (WGS) entry which is preliminary data.</text>
</comment>
<dbReference type="PROSITE" id="PS51318">
    <property type="entry name" value="TAT"/>
    <property type="match status" value="1"/>
</dbReference>
<name>A0A853A975_9ACTN</name>
<organism evidence="2 3">
    <name type="scientific">Allostreptomyces psammosilenae</name>
    <dbReference type="NCBI Taxonomy" id="1892865"/>
    <lineage>
        <taxon>Bacteria</taxon>
        <taxon>Bacillati</taxon>
        <taxon>Actinomycetota</taxon>
        <taxon>Actinomycetes</taxon>
        <taxon>Kitasatosporales</taxon>
        <taxon>Streptomycetaceae</taxon>
        <taxon>Allostreptomyces</taxon>
    </lineage>
</organism>
<accession>A0A853A975</accession>
<evidence type="ECO:0000313" key="2">
    <source>
        <dbReference type="EMBL" id="NYI07181.1"/>
    </source>
</evidence>
<dbReference type="Gene3D" id="3.50.50.60">
    <property type="entry name" value="FAD/NAD(P)-binding domain"/>
    <property type="match status" value="1"/>
</dbReference>
<dbReference type="GO" id="GO:0001716">
    <property type="term" value="F:L-amino-acid oxidase activity"/>
    <property type="evidence" value="ECO:0007669"/>
    <property type="project" value="TreeGrafter"/>
</dbReference>